<dbReference type="EMBL" id="FN653031">
    <property type="protein sequence ID" value="CBY08308.1"/>
    <property type="molecule type" value="Genomic_DNA"/>
</dbReference>
<gene>
    <name evidence="2" type="ORF">GSOID_T00004871001</name>
</gene>
<organism evidence="2">
    <name type="scientific">Oikopleura dioica</name>
    <name type="common">Tunicate</name>
    <dbReference type="NCBI Taxonomy" id="34765"/>
    <lineage>
        <taxon>Eukaryota</taxon>
        <taxon>Metazoa</taxon>
        <taxon>Chordata</taxon>
        <taxon>Tunicata</taxon>
        <taxon>Appendicularia</taxon>
        <taxon>Copelata</taxon>
        <taxon>Oikopleuridae</taxon>
        <taxon>Oikopleura</taxon>
    </lineage>
</organism>
<name>E4XA77_OIKDI</name>
<keyword evidence="3" id="KW-1185">Reference proteome</keyword>
<dbReference type="Proteomes" id="UP000001307">
    <property type="component" value="Unassembled WGS sequence"/>
</dbReference>
<evidence type="ECO:0000313" key="2">
    <source>
        <dbReference type="EMBL" id="CBY08308.1"/>
    </source>
</evidence>
<evidence type="ECO:0000313" key="3">
    <source>
        <dbReference type="Proteomes" id="UP000001307"/>
    </source>
</evidence>
<feature type="region of interest" description="Disordered" evidence="1">
    <location>
        <begin position="62"/>
        <end position="81"/>
    </location>
</feature>
<sequence length="114" mass="12931">MLKGGVEIQSLANYGATGRLAGQPAAAESGTSSDKSKKRQRRVLSRREPLLFGPAERRRFFVRPNRSRGDSLHQSGNLRKRQVGERCRAAVNYRNLCRRHQRQHANLPRVVVQV</sequence>
<reference evidence="2" key="1">
    <citation type="journal article" date="2010" name="Science">
        <title>Plasticity of animal genome architecture unmasked by rapid evolution of a pelagic tunicate.</title>
        <authorList>
            <person name="Denoeud F."/>
            <person name="Henriet S."/>
            <person name="Mungpakdee S."/>
            <person name="Aury J.M."/>
            <person name="Da Silva C."/>
            <person name="Brinkmann H."/>
            <person name="Mikhaleva J."/>
            <person name="Olsen L.C."/>
            <person name="Jubin C."/>
            <person name="Canestro C."/>
            <person name="Bouquet J.M."/>
            <person name="Danks G."/>
            <person name="Poulain J."/>
            <person name="Campsteijn C."/>
            <person name="Adamski M."/>
            <person name="Cross I."/>
            <person name="Yadetie F."/>
            <person name="Muffato M."/>
            <person name="Louis A."/>
            <person name="Butcher S."/>
            <person name="Tsagkogeorga G."/>
            <person name="Konrad A."/>
            <person name="Singh S."/>
            <person name="Jensen M.F."/>
            <person name="Cong E.H."/>
            <person name="Eikeseth-Otteraa H."/>
            <person name="Noel B."/>
            <person name="Anthouard V."/>
            <person name="Porcel B.M."/>
            <person name="Kachouri-Lafond R."/>
            <person name="Nishino A."/>
            <person name="Ugolini M."/>
            <person name="Chourrout P."/>
            <person name="Nishida H."/>
            <person name="Aasland R."/>
            <person name="Huzurbazar S."/>
            <person name="Westhof E."/>
            <person name="Delsuc F."/>
            <person name="Lehrach H."/>
            <person name="Reinhardt R."/>
            <person name="Weissenbach J."/>
            <person name="Roy S.W."/>
            <person name="Artiguenave F."/>
            <person name="Postlethwait J.H."/>
            <person name="Manak J.R."/>
            <person name="Thompson E.M."/>
            <person name="Jaillon O."/>
            <person name="Du Pasquier L."/>
            <person name="Boudinot P."/>
            <person name="Liberles D.A."/>
            <person name="Volff J.N."/>
            <person name="Philippe H."/>
            <person name="Lenhard B."/>
            <person name="Roest Crollius H."/>
            <person name="Wincker P."/>
            <person name="Chourrout D."/>
        </authorList>
    </citation>
    <scope>NUCLEOTIDE SEQUENCE [LARGE SCALE GENOMIC DNA]</scope>
</reference>
<proteinExistence type="predicted"/>
<protein>
    <submittedName>
        <fullName evidence="2">Uncharacterized protein</fullName>
    </submittedName>
</protein>
<dbReference type="AlphaFoldDB" id="E4XA77"/>
<dbReference type="InParanoid" id="E4XA77"/>
<evidence type="ECO:0000256" key="1">
    <source>
        <dbReference type="SAM" id="MobiDB-lite"/>
    </source>
</evidence>
<feature type="region of interest" description="Disordered" evidence="1">
    <location>
        <begin position="17"/>
        <end position="50"/>
    </location>
</feature>
<accession>E4XA77</accession>